<dbReference type="InterPro" id="IPR013762">
    <property type="entry name" value="Integrase-like_cat_sf"/>
</dbReference>
<name>A0A6I6LL69_STUST</name>
<dbReference type="PROSITE" id="PS51898">
    <property type="entry name" value="TYR_RECOMBINASE"/>
    <property type="match status" value="1"/>
</dbReference>
<sequence length="343" mass="38168">MSSQRCRMAFQCVSPPPDRDLAKMRSTMSKAEIYLRAGTRENTRKSYRAAVEHFEVTWGGYLPATGDAIVRYLAEYAGQHSISTLKQRVAALAQWHISQGFPDPTKTPDVRRVLKGIRAVHPAQVKQAAPLLLQHLEQAIRWLECEATAAYAAGNHKAVMRYRRDIAFVLIGFWRGFRSDDLARLQVEHIQAQPGEGMTLFLPQSKGDREYLGTTFQTPALIKLCPVDAYVSWISAAGLVGGPVFRGIDRWGNLSETAINPKSLIPMLRRIFSEAGLQAELYSSHSLRRGFATWASANGWDIKGLMNYVGWKDMKSALRYVDSTVSFGGLAAKKLPSTIPPSV</sequence>
<dbReference type="InterPro" id="IPR010998">
    <property type="entry name" value="Integrase_recombinase_N"/>
</dbReference>
<feature type="domain" description="Tyr recombinase" evidence="3">
    <location>
        <begin position="135"/>
        <end position="335"/>
    </location>
</feature>
<accession>A0A6I6LL69</accession>
<dbReference type="InterPro" id="IPR052925">
    <property type="entry name" value="Phage_Integrase-like_Recomb"/>
</dbReference>
<dbReference type="GO" id="GO:0006310">
    <property type="term" value="P:DNA recombination"/>
    <property type="evidence" value="ECO:0007669"/>
    <property type="project" value="UniProtKB-KW"/>
</dbReference>
<dbReference type="CDD" id="cd00799">
    <property type="entry name" value="INT_Cre_C"/>
    <property type="match status" value="1"/>
</dbReference>
<dbReference type="SUPFAM" id="SSF47823">
    <property type="entry name" value="lambda integrase-like, N-terminal domain"/>
    <property type="match status" value="1"/>
</dbReference>
<reference evidence="4 5" key="1">
    <citation type="submission" date="2019-12" db="EMBL/GenBank/DDBJ databases">
        <title>Complete genome sequence of Pseudomonas stutzeri.</title>
        <authorList>
            <person name="Lim S.R."/>
            <person name="Kim J.H."/>
        </authorList>
    </citation>
    <scope>NUCLEOTIDE SEQUENCE [LARGE SCALE GENOMIC DNA]</scope>
    <source>
        <strain evidence="4 5">PM101005</strain>
    </source>
</reference>
<dbReference type="Proteomes" id="UP000438983">
    <property type="component" value="Chromosome"/>
</dbReference>
<keyword evidence="1" id="KW-0238">DNA-binding</keyword>
<proteinExistence type="predicted"/>
<dbReference type="InterPro" id="IPR002104">
    <property type="entry name" value="Integrase_catalytic"/>
</dbReference>
<dbReference type="InterPro" id="IPR011010">
    <property type="entry name" value="DNA_brk_join_enz"/>
</dbReference>
<gene>
    <name evidence="4" type="ORF">GQA94_14460</name>
</gene>
<evidence type="ECO:0000256" key="1">
    <source>
        <dbReference type="ARBA" id="ARBA00023125"/>
    </source>
</evidence>
<dbReference type="SUPFAM" id="SSF56349">
    <property type="entry name" value="DNA breaking-rejoining enzymes"/>
    <property type="match status" value="1"/>
</dbReference>
<dbReference type="PANTHER" id="PTHR34605:SF4">
    <property type="entry name" value="DNA ADENINE METHYLTRANSFERASE"/>
    <property type="match status" value="1"/>
</dbReference>
<evidence type="ECO:0000313" key="4">
    <source>
        <dbReference type="EMBL" id="QGZ31208.1"/>
    </source>
</evidence>
<dbReference type="Gene3D" id="1.10.443.10">
    <property type="entry name" value="Intergrase catalytic core"/>
    <property type="match status" value="1"/>
</dbReference>
<dbReference type="GO" id="GO:0015074">
    <property type="term" value="P:DNA integration"/>
    <property type="evidence" value="ECO:0007669"/>
    <property type="project" value="InterPro"/>
</dbReference>
<dbReference type="GO" id="GO:0003677">
    <property type="term" value="F:DNA binding"/>
    <property type="evidence" value="ECO:0007669"/>
    <property type="project" value="UniProtKB-KW"/>
</dbReference>
<evidence type="ECO:0000259" key="3">
    <source>
        <dbReference type="PROSITE" id="PS51898"/>
    </source>
</evidence>
<dbReference type="AlphaFoldDB" id="A0A6I6LL69"/>
<evidence type="ECO:0000256" key="2">
    <source>
        <dbReference type="ARBA" id="ARBA00023172"/>
    </source>
</evidence>
<evidence type="ECO:0000313" key="5">
    <source>
        <dbReference type="Proteomes" id="UP000438983"/>
    </source>
</evidence>
<dbReference type="Gene3D" id="1.10.150.130">
    <property type="match status" value="1"/>
</dbReference>
<dbReference type="PANTHER" id="PTHR34605">
    <property type="entry name" value="PHAGE_INTEGRASE DOMAIN-CONTAINING PROTEIN"/>
    <property type="match status" value="1"/>
</dbReference>
<keyword evidence="2" id="KW-0233">DNA recombination</keyword>
<organism evidence="4 5">
    <name type="scientific">Stutzerimonas stutzeri</name>
    <name type="common">Pseudomonas stutzeri</name>
    <dbReference type="NCBI Taxonomy" id="316"/>
    <lineage>
        <taxon>Bacteria</taxon>
        <taxon>Pseudomonadati</taxon>
        <taxon>Pseudomonadota</taxon>
        <taxon>Gammaproteobacteria</taxon>
        <taxon>Pseudomonadales</taxon>
        <taxon>Pseudomonadaceae</taxon>
        <taxon>Stutzerimonas</taxon>
    </lineage>
</organism>
<dbReference type="EMBL" id="CP046902">
    <property type="protein sequence ID" value="QGZ31208.1"/>
    <property type="molecule type" value="Genomic_DNA"/>
</dbReference>
<dbReference type="Pfam" id="PF00589">
    <property type="entry name" value="Phage_integrase"/>
    <property type="match status" value="1"/>
</dbReference>
<protein>
    <submittedName>
        <fullName evidence="4">Tyrosine-type recombinase/integrase</fullName>
    </submittedName>
</protein>